<dbReference type="InParanoid" id="A0A3N7EMA1"/>
<dbReference type="Proteomes" id="UP000006729">
    <property type="component" value="Chromosome 3"/>
</dbReference>
<gene>
    <name evidence="1" type="ORF">POPTR_003G045401</name>
</gene>
<dbReference type="EMBL" id="CM009292">
    <property type="protein sequence ID" value="RQO87833.1"/>
    <property type="molecule type" value="Genomic_DNA"/>
</dbReference>
<keyword evidence="2" id="KW-1185">Reference proteome</keyword>
<organism evidence="1 2">
    <name type="scientific">Populus trichocarpa</name>
    <name type="common">Western balsam poplar</name>
    <name type="synonym">Populus balsamifera subsp. trichocarpa</name>
    <dbReference type="NCBI Taxonomy" id="3694"/>
    <lineage>
        <taxon>Eukaryota</taxon>
        <taxon>Viridiplantae</taxon>
        <taxon>Streptophyta</taxon>
        <taxon>Embryophyta</taxon>
        <taxon>Tracheophyta</taxon>
        <taxon>Spermatophyta</taxon>
        <taxon>Magnoliopsida</taxon>
        <taxon>eudicotyledons</taxon>
        <taxon>Gunneridae</taxon>
        <taxon>Pentapetalae</taxon>
        <taxon>rosids</taxon>
        <taxon>fabids</taxon>
        <taxon>Malpighiales</taxon>
        <taxon>Salicaceae</taxon>
        <taxon>Saliceae</taxon>
        <taxon>Populus</taxon>
    </lineage>
</organism>
<accession>A0A3N7EMA1</accession>
<proteinExistence type="predicted"/>
<dbReference type="STRING" id="3694.A0A3N7EMA1"/>
<protein>
    <submittedName>
        <fullName evidence="1">Uncharacterized protein</fullName>
    </submittedName>
</protein>
<evidence type="ECO:0000313" key="2">
    <source>
        <dbReference type="Proteomes" id="UP000006729"/>
    </source>
</evidence>
<dbReference type="AlphaFoldDB" id="A0A3N7EMA1"/>
<reference evidence="1 2" key="1">
    <citation type="journal article" date="2006" name="Science">
        <title>The genome of black cottonwood, Populus trichocarpa (Torr. &amp; Gray).</title>
        <authorList>
            <person name="Tuskan G.A."/>
            <person name="Difazio S."/>
            <person name="Jansson S."/>
            <person name="Bohlmann J."/>
            <person name="Grigoriev I."/>
            <person name="Hellsten U."/>
            <person name="Putnam N."/>
            <person name="Ralph S."/>
            <person name="Rombauts S."/>
            <person name="Salamov A."/>
            <person name="Schein J."/>
            <person name="Sterck L."/>
            <person name="Aerts A."/>
            <person name="Bhalerao R.R."/>
            <person name="Bhalerao R.P."/>
            <person name="Blaudez D."/>
            <person name="Boerjan W."/>
            <person name="Brun A."/>
            <person name="Brunner A."/>
            <person name="Busov V."/>
            <person name="Campbell M."/>
            <person name="Carlson J."/>
            <person name="Chalot M."/>
            <person name="Chapman J."/>
            <person name="Chen G.L."/>
            <person name="Cooper D."/>
            <person name="Coutinho P.M."/>
            <person name="Couturier J."/>
            <person name="Covert S."/>
            <person name="Cronk Q."/>
            <person name="Cunningham R."/>
            <person name="Davis J."/>
            <person name="Degroeve S."/>
            <person name="Dejardin A."/>
            <person name="Depamphilis C."/>
            <person name="Detter J."/>
            <person name="Dirks B."/>
            <person name="Dubchak I."/>
            <person name="Duplessis S."/>
            <person name="Ehlting J."/>
            <person name="Ellis B."/>
            <person name="Gendler K."/>
            <person name="Goodstein D."/>
            <person name="Gribskov M."/>
            <person name="Grimwood J."/>
            <person name="Groover A."/>
            <person name="Gunter L."/>
            <person name="Hamberger B."/>
            <person name="Heinze B."/>
            <person name="Helariutta Y."/>
            <person name="Henrissat B."/>
            <person name="Holligan D."/>
            <person name="Holt R."/>
            <person name="Huang W."/>
            <person name="Islam-Faridi N."/>
            <person name="Jones S."/>
            <person name="Jones-Rhoades M."/>
            <person name="Jorgensen R."/>
            <person name="Joshi C."/>
            <person name="Kangasjarvi J."/>
            <person name="Karlsson J."/>
            <person name="Kelleher C."/>
            <person name="Kirkpatrick R."/>
            <person name="Kirst M."/>
            <person name="Kohler A."/>
            <person name="Kalluri U."/>
            <person name="Larimer F."/>
            <person name="Leebens-Mack J."/>
            <person name="Leple J.C."/>
            <person name="Locascio P."/>
            <person name="Lou Y."/>
            <person name="Lucas S."/>
            <person name="Martin F."/>
            <person name="Montanini B."/>
            <person name="Napoli C."/>
            <person name="Nelson D.R."/>
            <person name="Nelson C."/>
            <person name="Nieminen K."/>
            <person name="Nilsson O."/>
            <person name="Pereda V."/>
            <person name="Peter G."/>
            <person name="Philippe R."/>
            <person name="Pilate G."/>
            <person name="Poliakov A."/>
            <person name="Razumovskaya J."/>
            <person name="Richardson P."/>
            <person name="Rinaldi C."/>
            <person name="Ritland K."/>
            <person name="Rouze P."/>
            <person name="Ryaboy D."/>
            <person name="Schmutz J."/>
            <person name="Schrader J."/>
            <person name="Segerman B."/>
            <person name="Shin H."/>
            <person name="Siddiqui A."/>
            <person name="Sterky F."/>
            <person name="Terry A."/>
            <person name="Tsai C.J."/>
            <person name="Uberbacher E."/>
            <person name="Unneberg P."/>
            <person name="Vahala J."/>
            <person name="Wall K."/>
            <person name="Wessler S."/>
            <person name="Yang G."/>
            <person name="Yin T."/>
            <person name="Douglas C."/>
            <person name="Marra M."/>
            <person name="Sandberg G."/>
            <person name="Van de Peer Y."/>
            <person name="Rokhsar D."/>
        </authorList>
    </citation>
    <scope>NUCLEOTIDE SEQUENCE [LARGE SCALE GENOMIC DNA]</scope>
    <source>
        <strain evidence="2">cv. Nisqually</strain>
    </source>
</reference>
<name>A0A3N7EMA1_POPTR</name>
<evidence type="ECO:0000313" key="1">
    <source>
        <dbReference type="EMBL" id="RQO87833.1"/>
    </source>
</evidence>
<sequence length="103" mass="11926">MDLQFEWEDVEAFVRQPDGSLFSWFERFQCYQQLLHGIVNKGKLDLTLALDGEVSVWEVGEPLLKVLESEGIVKQVFPLHDEIKRETPEKLGVELAQLHKPAY</sequence>